<dbReference type="RefSeq" id="WP_073992625.1">
    <property type="nucleotide sequence ID" value="NZ_FQYT01000003.1"/>
</dbReference>
<organism evidence="12 13">
    <name type="scientific">Parasporobacterium paucivorans DSM 15970</name>
    <dbReference type="NCBI Taxonomy" id="1122934"/>
    <lineage>
        <taxon>Bacteria</taxon>
        <taxon>Bacillati</taxon>
        <taxon>Bacillota</taxon>
        <taxon>Clostridia</taxon>
        <taxon>Lachnospirales</taxon>
        <taxon>Lachnospiraceae</taxon>
        <taxon>Parasporobacterium</taxon>
    </lineage>
</organism>
<dbReference type="Gene3D" id="3.30.230.10">
    <property type="match status" value="1"/>
</dbReference>
<proteinExistence type="inferred from homology"/>
<feature type="domain" description="GHMP kinase N-terminal" evidence="10">
    <location>
        <begin position="67"/>
        <end position="145"/>
    </location>
</feature>
<dbReference type="STRING" id="1122934.SAMN02745691_00339"/>
<dbReference type="SUPFAM" id="SSF55060">
    <property type="entry name" value="GHMP Kinase, C-terminal domain"/>
    <property type="match status" value="1"/>
</dbReference>
<dbReference type="EMBL" id="FQYT01000003">
    <property type="protein sequence ID" value="SHI47107.1"/>
    <property type="molecule type" value="Genomic_DNA"/>
</dbReference>
<feature type="active site" evidence="9">
    <location>
        <position position="137"/>
    </location>
</feature>
<dbReference type="HAMAP" id="MF_00061">
    <property type="entry name" value="IspE"/>
    <property type="match status" value="1"/>
</dbReference>
<keyword evidence="9" id="KW-0414">Isoprene biosynthesis</keyword>
<evidence type="ECO:0000256" key="9">
    <source>
        <dbReference type="HAMAP-Rule" id="MF_00061"/>
    </source>
</evidence>
<comment type="catalytic activity">
    <reaction evidence="9">
        <text>4-CDP-2-C-methyl-D-erythritol + ATP = 4-CDP-2-C-methyl-D-erythritol 2-phosphate + ADP + H(+)</text>
        <dbReference type="Rhea" id="RHEA:18437"/>
        <dbReference type="ChEBI" id="CHEBI:15378"/>
        <dbReference type="ChEBI" id="CHEBI:30616"/>
        <dbReference type="ChEBI" id="CHEBI:57823"/>
        <dbReference type="ChEBI" id="CHEBI:57919"/>
        <dbReference type="ChEBI" id="CHEBI:456216"/>
        <dbReference type="EC" id="2.7.1.148"/>
    </reaction>
</comment>
<evidence type="ECO:0000259" key="11">
    <source>
        <dbReference type="Pfam" id="PF08544"/>
    </source>
</evidence>
<dbReference type="EC" id="2.7.1.148" evidence="2 9"/>
<dbReference type="Gene3D" id="3.30.70.890">
    <property type="entry name" value="GHMP kinase, C-terminal domain"/>
    <property type="match status" value="1"/>
</dbReference>
<comment type="function">
    <text evidence="9">Catalyzes the phosphorylation of the position 2 hydroxy group of 4-diphosphocytidyl-2C-methyl-D-erythritol.</text>
</comment>
<dbReference type="PANTHER" id="PTHR43527:SF2">
    <property type="entry name" value="4-DIPHOSPHOCYTIDYL-2-C-METHYL-D-ERYTHRITOL KINASE, CHLOROPLASTIC"/>
    <property type="match status" value="1"/>
</dbReference>
<feature type="binding site" evidence="9">
    <location>
        <begin position="95"/>
        <end position="105"/>
    </location>
    <ligand>
        <name>ATP</name>
        <dbReference type="ChEBI" id="CHEBI:30616"/>
    </ligand>
</feature>
<sequence>MDSLKVKAYGKINIGLDVMAKREDGYHEVRMVMQTVRIHDNIKVDKASSGDISITTNLGFIPTDKKNLVYKAAKLLMDEFAINCGVSIDLQKHIPVSAGMGGGSSDAAAILYAMNKLFKLGLSKKELMERGALIGADVPFCLMKGTALAEGIGENVTRIAPMPECCILIAKPGFSVSTKHVYEKLRLNEIQSHPDIDGIIDAIEEEDIYEMSSLMGNVLESVTVKEHPVIEDIKMAMIDNGALNSIMSGSGPSVFGIFDEPEEAEFAMNAIREMKLAKQIFLTEPHNVE</sequence>
<dbReference type="NCBIfam" id="TIGR00154">
    <property type="entry name" value="ispE"/>
    <property type="match status" value="1"/>
</dbReference>
<evidence type="ECO:0000313" key="13">
    <source>
        <dbReference type="Proteomes" id="UP000184342"/>
    </source>
</evidence>
<dbReference type="Proteomes" id="UP000184342">
    <property type="component" value="Unassembled WGS sequence"/>
</dbReference>
<dbReference type="InterPro" id="IPR013750">
    <property type="entry name" value="GHMP_kinase_C_dom"/>
</dbReference>
<accession>A0A1M6BEK7</accession>
<dbReference type="Pfam" id="PF00288">
    <property type="entry name" value="GHMP_kinases_N"/>
    <property type="match status" value="1"/>
</dbReference>
<dbReference type="GO" id="GO:0050515">
    <property type="term" value="F:4-(cytidine 5'-diphospho)-2-C-methyl-D-erythritol kinase activity"/>
    <property type="evidence" value="ECO:0007669"/>
    <property type="project" value="UniProtKB-UniRule"/>
</dbReference>
<dbReference type="GO" id="GO:0019288">
    <property type="term" value="P:isopentenyl diphosphate biosynthetic process, methylerythritol 4-phosphate pathway"/>
    <property type="evidence" value="ECO:0007669"/>
    <property type="project" value="UniProtKB-UniRule"/>
</dbReference>
<dbReference type="InterPro" id="IPR036554">
    <property type="entry name" value="GHMP_kinase_C_sf"/>
</dbReference>
<evidence type="ECO:0000256" key="7">
    <source>
        <dbReference type="ARBA" id="ARBA00022840"/>
    </source>
</evidence>
<feature type="domain" description="GHMP kinase C-terminal" evidence="11">
    <location>
        <begin position="200"/>
        <end position="273"/>
    </location>
</feature>
<dbReference type="AlphaFoldDB" id="A0A1M6BEK7"/>
<dbReference type="GO" id="GO:0005524">
    <property type="term" value="F:ATP binding"/>
    <property type="evidence" value="ECO:0007669"/>
    <property type="project" value="UniProtKB-UniRule"/>
</dbReference>
<name>A0A1M6BEK7_9FIRM</name>
<dbReference type="SUPFAM" id="SSF54211">
    <property type="entry name" value="Ribosomal protein S5 domain 2-like"/>
    <property type="match status" value="1"/>
</dbReference>
<reference evidence="12 13" key="1">
    <citation type="submission" date="2016-11" db="EMBL/GenBank/DDBJ databases">
        <authorList>
            <person name="Jaros S."/>
            <person name="Januszkiewicz K."/>
            <person name="Wedrychowicz H."/>
        </authorList>
    </citation>
    <scope>NUCLEOTIDE SEQUENCE [LARGE SCALE GENOMIC DNA]</scope>
    <source>
        <strain evidence="12 13">DSM 15970</strain>
    </source>
</reference>
<keyword evidence="7 9" id="KW-0067">ATP-binding</keyword>
<evidence type="ECO:0000256" key="2">
    <source>
        <dbReference type="ARBA" id="ARBA00012052"/>
    </source>
</evidence>
<dbReference type="InterPro" id="IPR014721">
    <property type="entry name" value="Ribsml_uS5_D2-typ_fold_subgr"/>
</dbReference>
<evidence type="ECO:0000256" key="6">
    <source>
        <dbReference type="ARBA" id="ARBA00022777"/>
    </source>
</evidence>
<dbReference type="PANTHER" id="PTHR43527">
    <property type="entry name" value="4-DIPHOSPHOCYTIDYL-2-C-METHYL-D-ERYTHRITOL KINASE, CHLOROPLASTIC"/>
    <property type="match status" value="1"/>
</dbReference>
<keyword evidence="4 9" id="KW-0808">Transferase</keyword>
<dbReference type="OrthoDB" id="9809438at2"/>
<dbReference type="InterPro" id="IPR004424">
    <property type="entry name" value="IspE"/>
</dbReference>
<evidence type="ECO:0000256" key="5">
    <source>
        <dbReference type="ARBA" id="ARBA00022741"/>
    </source>
</evidence>
<keyword evidence="6 9" id="KW-0418">Kinase</keyword>
<evidence type="ECO:0000256" key="4">
    <source>
        <dbReference type="ARBA" id="ARBA00022679"/>
    </source>
</evidence>
<comment type="pathway">
    <text evidence="9">Isoprenoid biosynthesis; isopentenyl diphosphate biosynthesis via DXP pathway; isopentenyl diphosphate from 1-deoxy-D-xylulose 5-phosphate: step 3/6.</text>
</comment>
<dbReference type="NCBIfam" id="NF011202">
    <property type="entry name" value="PRK14608.1"/>
    <property type="match status" value="1"/>
</dbReference>
<evidence type="ECO:0000256" key="1">
    <source>
        <dbReference type="ARBA" id="ARBA00009684"/>
    </source>
</evidence>
<keyword evidence="13" id="KW-1185">Reference proteome</keyword>
<evidence type="ECO:0000256" key="8">
    <source>
        <dbReference type="ARBA" id="ARBA00032554"/>
    </source>
</evidence>
<dbReference type="PIRSF" id="PIRSF010376">
    <property type="entry name" value="IspE"/>
    <property type="match status" value="1"/>
</dbReference>
<dbReference type="InterPro" id="IPR006204">
    <property type="entry name" value="GHMP_kinase_N_dom"/>
</dbReference>
<dbReference type="InterPro" id="IPR020568">
    <property type="entry name" value="Ribosomal_Su5_D2-typ_SF"/>
</dbReference>
<dbReference type="Pfam" id="PF08544">
    <property type="entry name" value="GHMP_kinases_C"/>
    <property type="match status" value="1"/>
</dbReference>
<protein>
    <recommendedName>
        <fullName evidence="3 9">4-diphosphocytidyl-2-C-methyl-D-erythritol kinase</fullName>
        <shortName evidence="9">CMK</shortName>
        <ecNumber evidence="2 9">2.7.1.148</ecNumber>
    </recommendedName>
    <alternativeName>
        <fullName evidence="8 9">4-(cytidine-5'-diphospho)-2-C-methyl-D-erythritol kinase</fullName>
    </alternativeName>
</protein>
<keyword evidence="5 9" id="KW-0547">Nucleotide-binding</keyword>
<dbReference type="UniPathway" id="UPA00056">
    <property type="reaction ID" value="UER00094"/>
</dbReference>
<feature type="active site" evidence="9">
    <location>
        <position position="11"/>
    </location>
</feature>
<evidence type="ECO:0000256" key="3">
    <source>
        <dbReference type="ARBA" id="ARBA00017473"/>
    </source>
</evidence>
<evidence type="ECO:0000313" key="12">
    <source>
        <dbReference type="EMBL" id="SHI47107.1"/>
    </source>
</evidence>
<comment type="similarity">
    <text evidence="1 9">Belongs to the GHMP kinase family. IspE subfamily.</text>
</comment>
<evidence type="ECO:0000259" key="10">
    <source>
        <dbReference type="Pfam" id="PF00288"/>
    </source>
</evidence>
<gene>
    <name evidence="9" type="primary">ispE</name>
    <name evidence="12" type="ORF">SAMN02745691_00339</name>
</gene>
<dbReference type="GO" id="GO:0016114">
    <property type="term" value="P:terpenoid biosynthetic process"/>
    <property type="evidence" value="ECO:0007669"/>
    <property type="project" value="UniProtKB-UniRule"/>
</dbReference>